<proteinExistence type="predicted"/>
<evidence type="ECO:0000313" key="3">
    <source>
        <dbReference type="Proteomes" id="UP000553343"/>
    </source>
</evidence>
<evidence type="ECO:0000313" key="2">
    <source>
        <dbReference type="EMBL" id="NWH04797.1"/>
    </source>
</evidence>
<dbReference type="RefSeq" id="WP_178366250.1">
    <property type="nucleotide sequence ID" value="NZ_JACADJ010000018.1"/>
</dbReference>
<evidence type="ECO:0000259" key="1">
    <source>
        <dbReference type="Pfam" id="PF15609"/>
    </source>
</evidence>
<gene>
    <name evidence="2" type="ORF">HXW94_07325</name>
</gene>
<sequence length="397" mass="45050">MQDFYHLKRENNPLREDAFTVSCLGKLFPASFSELIRFRHGLSTLLDDIASAPLSLSFQPSLPKSGCVYDKMAPFEKEKILIVGLTESGIIPAFLMYLESRKRDLKSHLIYSSRRPIAGMAFNEIHSHGPNHVLPLAGSGAVFKEIWIVEDEITSGNTVMNLMGRLRRHMHMERVRIFAFADFRTQDQKAALIFETAKQQIRCSVHIPDFFNGHGRVPGTTEHENPGTCKEGAFQIFQERFVPKVSPPFRDDADWHGWHLPFSRPALGVMSGHFFDPVFRALPSDISGGTILTVGEAVDLAACLAWSNRKIAFQQISLSPWQVDQQTIFSRMTFADRYYLYNYDRLDGPVFILSDPVDRSIEIEVIEKLREHGICVTPLTFVAEKEETKRIACIDGQ</sequence>
<dbReference type="GO" id="GO:0016757">
    <property type="term" value="F:glycosyltransferase activity"/>
    <property type="evidence" value="ECO:0007669"/>
    <property type="project" value="UniProtKB-KW"/>
</dbReference>
<dbReference type="AlphaFoldDB" id="A0A850T9C6"/>
<dbReference type="EMBL" id="JACADJ010000018">
    <property type="protein sequence ID" value="NWH04797.1"/>
    <property type="molecule type" value="Genomic_DNA"/>
</dbReference>
<dbReference type="SUPFAM" id="SSF53271">
    <property type="entry name" value="PRTase-like"/>
    <property type="match status" value="1"/>
</dbReference>
<name>A0A850T9C6_9BACT</name>
<keyword evidence="3" id="KW-1185">Reference proteome</keyword>
<dbReference type="CDD" id="cd06223">
    <property type="entry name" value="PRTases_typeI"/>
    <property type="match status" value="1"/>
</dbReference>
<dbReference type="InterPro" id="IPR029057">
    <property type="entry name" value="PRTase-like"/>
</dbReference>
<dbReference type="Pfam" id="PF15609">
    <property type="entry name" value="PRTase_2"/>
    <property type="match status" value="1"/>
</dbReference>
<keyword evidence="2" id="KW-0328">Glycosyltransferase</keyword>
<accession>A0A850T9C6</accession>
<comment type="caution">
    <text evidence="2">The sequence shown here is derived from an EMBL/GenBank/DDBJ whole genome shotgun (WGS) entry which is preliminary data.</text>
</comment>
<feature type="domain" description="Orotate phosphoribosyltransferase-like" evidence="1">
    <location>
        <begin position="11"/>
        <end position="206"/>
    </location>
</feature>
<keyword evidence="2" id="KW-0808">Transferase</keyword>
<dbReference type="InterPro" id="IPR041688">
    <property type="entry name" value="PRTase_2"/>
</dbReference>
<dbReference type="InterPro" id="IPR000836">
    <property type="entry name" value="PRTase_dom"/>
</dbReference>
<organism evidence="2 3">
    <name type="scientific">Desulfobacter latus</name>
    <dbReference type="NCBI Taxonomy" id="2292"/>
    <lineage>
        <taxon>Bacteria</taxon>
        <taxon>Pseudomonadati</taxon>
        <taxon>Thermodesulfobacteriota</taxon>
        <taxon>Desulfobacteria</taxon>
        <taxon>Desulfobacterales</taxon>
        <taxon>Desulfobacteraceae</taxon>
        <taxon>Desulfobacter</taxon>
    </lineage>
</organism>
<dbReference type="Proteomes" id="UP000553343">
    <property type="component" value="Unassembled WGS sequence"/>
</dbReference>
<reference evidence="2 3" key="1">
    <citation type="submission" date="2020-06" db="EMBL/GenBank/DDBJ databases">
        <title>High-quality draft genome of sulfate reducer Desulfobacter latus type strain AcrS2 isolated from marine sediment.</title>
        <authorList>
            <person name="Hoppe M."/>
            <person name="Larsen C.K."/>
            <person name="Marshall I.P.G."/>
            <person name="Schramm A."/>
            <person name="Marietou A.G."/>
        </authorList>
    </citation>
    <scope>NUCLEOTIDE SEQUENCE [LARGE SCALE GENOMIC DNA]</scope>
    <source>
        <strain evidence="2 3">AcRS2</strain>
    </source>
</reference>
<protein>
    <submittedName>
        <fullName evidence="2">Phosphoribosyltransferase domain-containing protein</fullName>
    </submittedName>
</protein>